<feature type="region of interest" description="Disordered" evidence="1">
    <location>
        <begin position="49"/>
        <end position="69"/>
    </location>
</feature>
<protein>
    <submittedName>
        <fullName evidence="2">Uncharacterized protein</fullName>
    </submittedName>
</protein>
<proteinExistence type="predicted"/>
<reference evidence="2" key="1">
    <citation type="journal article" date="2015" name="Nature">
        <title>Complex archaea that bridge the gap between prokaryotes and eukaryotes.</title>
        <authorList>
            <person name="Spang A."/>
            <person name="Saw J.H."/>
            <person name="Jorgensen S.L."/>
            <person name="Zaremba-Niedzwiedzka K."/>
            <person name="Martijn J."/>
            <person name="Lind A.E."/>
            <person name="van Eijk R."/>
            <person name="Schleper C."/>
            <person name="Guy L."/>
            <person name="Ettema T.J."/>
        </authorList>
    </citation>
    <scope>NUCLEOTIDE SEQUENCE</scope>
</reference>
<comment type="caution">
    <text evidence="2">The sequence shown here is derived from an EMBL/GenBank/DDBJ whole genome shotgun (WGS) entry which is preliminary data.</text>
</comment>
<sequence>MTRAITKLDELPELPPGFTLDEPMPPLPEGFTLDTQPALAQRMAQNLGITPGEKPTFPQPTTPQTLGQATGGALVHGAAGTAAGLLRTGEREERAQIKVRLARGIRVANWLHGKSPEETEQQIQEAHAQLDRPTILSQTAGQIEQWRDEHPEWAPEQVDNALQLITNPKALAGNLSAMIPYMAATTAAFLTAGPAAAGLVAYGVESDSAYQEAIAGGATEEQAQTAARITGTINAVIELAQVGRWLKFGKRGGRALFAREITRRAKAKMLTGMAAKLAIEEGLEEVAQGTTEDLVALGVYDRPVQDFWKNRSVELVLGSVGGLFMGGASLAAQAAIAQTREVVPTVEPTPIAPTPEPIPVEPPPAQPAAPAPPVQPAPSEAVAPTKPAPAAPSVQSVRSVQKAKPTGDISAERAQKPEAAVTPTPEVPPAVPEKPVAPKKAPVKEAAKPPTEAPVVEGKQPWEMTDSEIKARRDEGYASFLDFAKDGKDILRDHKKYGRIGVERKWAVESAVRKGKPVPAKVLKEYAGEKWADEALANLGGKPTGLSPIGKAQRRGLPQEAPVVEGKVLAIPSVLQKVSKGRVAKAFIKAVDDMSAAARASGTSKGVAKADLDFMQEAIEKMRAVALGRLNLPPGEKTADVNRFFNTLHARLLERMPSRKTKAGPVLIIDEDRGSLISERVSDVLDTFDQAIRESAPLTFPNVRAVTEDIATEEEDISRIVVQFEGKLAFSDFVALVEQHFPNARGLSTGNLVGNRRPIKFKSETAKPGGATFQLSGVSPDEFLAIARKPIPSLPEAPVVEGKVDTALTRKREQLAAAIEKIEKLQEGYRKTDDPGTAVTGRSGISRVRTKRIAQQRDRTIDLAVRSVKLREDLERVEAQIKAQRGAPKREAAERGATDRLTEQFDTIEVGDLIDVGGNTPLRVIKKNRKTVITDGGSKWGPREIVGVTKKEVPVAEPKPVPPKRTIVPKKRTLKEAVAEKKAAKKPNILQLRKQAKERGVDVSDIKGPGAAVRIQERVAKPPVERITDADHKKALKTLEDTRLLGGTPLSAEQKKAAGVVGLYHYEQGLRKFGEWKAAIKKDVGEEVTLHLPTIWKHIKPGRVRLAAIEKAAKQAARIPPSKIKRGVREIIKPAEEEVRMTPRQLLVFALKHEAKAARKGFRAGQLDMAAQGADVAKFATEHLPVSERGKVLKTIAKARTPAEWRAVVRAVNRIIENYDRAEAFREFKEAQSKIDRRHMEPVTKAKVDALLDSFAVSQPAERTLRRARSLIDAYGRDELGEIPQQLVGRAESALERAGKVPLRKLTPDAIREVATAINTLVHLNATKNRMRFSKKYKDANKAVAEASQNVLDRHHPKHQTEIGKFEEKRLQRWVVQAATWHQLSPDTKSFILGGEDSAVYDLLFEGPREGQEIALGLTQQMKDYSDEAYSKAGITSGDIDKMSAEVGGKDFDIVKVTLPTATSETGARVESIEMTKGERARFLWTVKDPQNRAELLRDKQKGITFRRTPGQNPVKLRAKDIVAIENSATKEERAVVDIAHDIVNKDELLRGPLNEAWRSEFGFDIAQRDNYSPRRRDPEFRKAKADPNKIMQEWFNRQLEQQGIFKTRAVSNDPFIIGDIFVDLPAHIARVASFVGKGGPTHDAARLLQDQGFRKAVRSTFKHGDALLLDIEKTLKDYRGLNASEVGIVARIVKGAIRRSHIGALGLKLQIVLYQTVSYLNATNEIDARILFSPKTTKLAFSKGFMPKMREVSPTLRARHEASAHEILTPGASGSMASQFWGITEEGVLGRAGMKPIHAADSLVMRVISAGAYREGEAKGLSGDALWEHAAKRARQIIDRTQPTWGLLTTSSIHREARHNVFVKLAATMFSSQRNKNLNMAARATSEYRHSKKTAVDQAKAARKILVPTLVNAVMIAAIAKGYSWLTGKLFAKLFGTEEDEKGWGNYALLVSQRLFGSWLAFGDIASEIVRAAVAGLLDIPEIFIEHRPNILAQAASDTVSSIASLSIATEKYIKADTRKGQDAAFRGFIRAAEKGTRAATVLGGIPAGGVLQLERMARRAKARKPKGGVAPPTRATRRTRPSRGRPRRTRR</sequence>
<dbReference type="EMBL" id="LAZR01000183">
    <property type="protein sequence ID" value="KKN83522.1"/>
    <property type="molecule type" value="Genomic_DNA"/>
</dbReference>
<evidence type="ECO:0000256" key="1">
    <source>
        <dbReference type="SAM" id="MobiDB-lite"/>
    </source>
</evidence>
<feature type="compositionally biased region" description="Basic residues" evidence="1">
    <location>
        <begin position="2077"/>
        <end position="2093"/>
    </location>
</feature>
<accession>A0A0F9U837</accession>
<gene>
    <name evidence="2" type="ORF">LCGC14_0297600</name>
</gene>
<feature type="region of interest" description="Disordered" evidence="1">
    <location>
        <begin position="346"/>
        <end position="460"/>
    </location>
</feature>
<organism evidence="2">
    <name type="scientific">marine sediment metagenome</name>
    <dbReference type="NCBI Taxonomy" id="412755"/>
    <lineage>
        <taxon>unclassified sequences</taxon>
        <taxon>metagenomes</taxon>
        <taxon>ecological metagenomes</taxon>
    </lineage>
</organism>
<evidence type="ECO:0000313" key="2">
    <source>
        <dbReference type="EMBL" id="KKN83522.1"/>
    </source>
</evidence>
<name>A0A0F9U837_9ZZZZ</name>
<feature type="compositionally biased region" description="Pro residues" evidence="1">
    <location>
        <begin position="350"/>
        <end position="376"/>
    </location>
</feature>
<feature type="compositionally biased region" description="Low complexity" evidence="1">
    <location>
        <begin position="448"/>
        <end position="457"/>
    </location>
</feature>
<feature type="region of interest" description="Disordered" evidence="1">
    <location>
        <begin position="2059"/>
        <end position="2093"/>
    </location>
</feature>